<proteinExistence type="predicted"/>
<dbReference type="SUPFAM" id="SSF47616">
    <property type="entry name" value="GST C-terminal domain-like"/>
    <property type="match status" value="1"/>
</dbReference>
<evidence type="ECO:0000259" key="2">
    <source>
        <dbReference type="PROSITE" id="PS50405"/>
    </source>
</evidence>
<dbReference type="SUPFAM" id="SSF52833">
    <property type="entry name" value="Thioredoxin-like"/>
    <property type="match status" value="1"/>
</dbReference>
<dbReference type="Pfam" id="PF13409">
    <property type="entry name" value="GST_N_2"/>
    <property type="match status" value="1"/>
</dbReference>
<dbReference type="PANTHER" id="PTHR44051:SF8">
    <property type="entry name" value="GLUTATHIONE S-TRANSFERASE GSTA"/>
    <property type="match status" value="1"/>
</dbReference>
<feature type="domain" description="GST N-terminal" evidence="1">
    <location>
        <begin position="1"/>
        <end position="80"/>
    </location>
</feature>
<dbReference type="SFLD" id="SFLDG00358">
    <property type="entry name" value="Main_(cytGST)"/>
    <property type="match status" value="1"/>
</dbReference>
<dbReference type="InterPro" id="IPR040079">
    <property type="entry name" value="Glutathione_S-Trfase"/>
</dbReference>
<dbReference type="InterPro" id="IPR036282">
    <property type="entry name" value="Glutathione-S-Trfase_C_sf"/>
</dbReference>
<accession>A0A017TAN3</accession>
<comment type="caution">
    <text evidence="3">The sequence shown here is derived from an EMBL/GenBank/DDBJ whole genome shotgun (WGS) entry which is preliminary data.</text>
</comment>
<protein>
    <recommendedName>
        <fullName evidence="5">Glutathione S-transferase</fullName>
    </recommendedName>
</protein>
<dbReference type="Pfam" id="PF00043">
    <property type="entry name" value="GST_C"/>
    <property type="match status" value="1"/>
</dbReference>
<keyword evidence="4" id="KW-1185">Reference proteome</keyword>
<evidence type="ECO:0000313" key="3">
    <source>
        <dbReference type="EMBL" id="EYF05661.1"/>
    </source>
</evidence>
<reference evidence="3 4" key="1">
    <citation type="submission" date="2013-05" db="EMBL/GenBank/DDBJ databases">
        <title>Genome assembly of Chondromyces apiculatus DSM 436.</title>
        <authorList>
            <person name="Sharma G."/>
            <person name="Khatri I."/>
            <person name="Kaur C."/>
            <person name="Mayilraj S."/>
            <person name="Subramanian S."/>
        </authorList>
    </citation>
    <scope>NUCLEOTIDE SEQUENCE [LARGE SCALE GENOMIC DNA]</scope>
    <source>
        <strain evidence="3 4">DSM 436</strain>
    </source>
</reference>
<dbReference type="CDD" id="cd00570">
    <property type="entry name" value="GST_N_family"/>
    <property type="match status" value="1"/>
</dbReference>
<dbReference type="SFLD" id="SFLDS00019">
    <property type="entry name" value="Glutathione_Transferase_(cytos"/>
    <property type="match status" value="1"/>
</dbReference>
<dbReference type="InterPro" id="IPR036249">
    <property type="entry name" value="Thioredoxin-like_sf"/>
</dbReference>
<dbReference type="PROSITE" id="PS50405">
    <property type="entry name" value="GST_CTER"/>
    <property type="match status" value="1"/>
</dbReference>
<evidence type="ECO:0000259" key="1">
    <source>
        <dbReference type="PROSITE" id="PS50404"/>
    </source>
</evidence>
<dbReference type="AlphaFoldDB" id="A0A017TAN3"/>
<evidence type="ECO:0008006" key="5">
    <source>
        <dbReference type="Google" id="ProtNLM"/>
    </source>
</evidence>
<dbReference type="eggNOG" id="COG0625">
    <property type="taxonomic scope" value="Bacteria"/>
</dbReference>
<dbReference type="InterPro" id="IPR004045">
    <property type="entry name" value="Glutathione_S-Trfase_N"/>
</dbReference>
<dbReference type="InterPro" id="IPR004046">
    <property type="entry name" value="GST_C"/>
</dbReference>
<feature type="domain" description="GST C-terminal" evidence="2">
    <location>
        <begin position="86"/>
        <end position="214"/>
    </location>
</feature>
<dbReference type="STRING" id="1192034.CAP_2951"/>
<dbReference type="Gene3D" id="3.40.30.10">
    <property type="entry name" value="Glutaredoxin"/>
    <property type="match status" value="1"/>
</dbReference>
<dbReference type="EMBL" id="ASRX01000021">
    <property type="protein sequence ID" value="EYF05661.1"/>
    <property type="molecule type" value="Genomic_DNA"/>
</dbReference>
<organism evidence="3 4">
    <name type="scientific">Chondromyces apiculatus DSM 436</name>
    <dbReference type="NCBI Taxonomy" id="1192034"/>
    <lineage>
        <taxon>Bacteria</taxon>
        <taxon>Pseudomonadati</taxon>
        <taxon>Myxococcota</taxon>
        <taxon>Polyangia</taxon>
        <taxon>Polyangiales</taxon>
        <taxon>Polyangiaceae</taxon>
        <taxon>Chondromyces</taxon>
    </lineage>
</organism>
<evidence type="ECO:0000313" key="4">
    <source>
        <dbReference type="Proteomes" id="UP000019678"/>
    </source>
</evidence>
<dbReference type="RefSeq" id="WP_044241329.1">
    <property type="nucleotide sequence ID" value="NZ_ASRX01000021.1"/>
</dbReference>
<dbReference type="InterPro" id="IPR010987">
    <property type="entry name" value="Glutathione-S-Trfase_C-like"/>
</dbReference>
<dbReference type="Gene3D" id="1.20.1050.10">
    <property type="match status" value="1"/>
</dbReference>
<dbReference type="PANTHER" id="PTHR44051">
    <property type="entry name" value="GLUTATHIONE S-TRANSFERASE-RELATED"/>
    <property type="match status" value="1"/>
</dbReference>
<name>A0A017TAN3_9BACT</name>
<sequence>MKLYCHFLSGYSQKVLMAFYEKGVPFTPELVTMMDPAGRALLDKVSPFGKIPCLVLDDGRTLIESTVMIEHLDVHYPDSGTRLFPEGREDALEARLLDRVFDHYVNEQVVTVLFDSLKPAAARDPQGVARAKATLDKAYAWLEARLAGRTWAVGESFSVADCAAAPSLLYGQQIHPFEQRGLKAYTARLAERPSMQRVLADAAPFMSILQPKEA</sequence>
<dbReference type="PROSITE" id="PS50404">
    <property type="entry name" value="GST_NTER"/>
    <property type="match status" value="1"/>
</dbReference>
<dbReference type="Proteomes" id="UP000019678">
    <property type="component" value="Unassembled WGS sequence"/>
</dbReference>
<gene>
    <name evidence="3" type="ORF">CAP_2951</name>
</gene>